<dbReference type="InterPro" id="IPR029068">
    <property type="entry name" value="Glyas_Bleomycin-R_OHBP_Dase"/>
</dbReference>
<dbReference type="RefSeq" id="WP_072749572.1">
    <property type="nucleotide sequence ID" value="NZ_FOAW01000006.1"/>
</dbReference>
<dbReference type="EMBL" id="FOAW01000006">
    <property type="protein sequence ID" value="SEL16120.1"/>
    <property type="molecule type" value="Genomic_DNA"/>
</dbReference>
<dbReference type="CDD" id="cd06587">
    <property type="entry name" value="VOC"/>
    <property type="match status" value="1"/>
</dbReference>
<dbReference type="PANTHER" id="PTHR35908:SF1">
    <property type="entry name" value="CONSERVED PROTEIN"/>
    <property type="match status" value="1"/>
</dbReference>
<dbReference type="Pfam" id="PF18029">
    <property type="entry name" value="Glyoxalase_6"/>
    <property type="match status" value="1"/>
</dbReference>
<accession>A0A1H7MXX4</accession>
<evidence type="ECO:0000313" key="3">
    <source>
        <dbReference type="Proteomes" id="UP000198677"/>
    </source>
</evidence>
<sequence length="121" mass="13241">MTRPDIGIEYPVLDCPDPGALAAFYGAVLGWEVARADDHWVVLQGPGALRIAFQLAPDFVPVDWPAQGVRVHLDLRIDDMAASTRWVLGLGAELVEGPADHPDFTVFRDPAGHYFCLCLND</sequence>
<evidence type="ECO:0000313" key="2">
    <source>
        <dbReference type="EMBL" id="SEL16120.1"/>
    </source>
</evidence>
<dbReference type="GO" id="GO:0051213">
    <property type="term" value="F:dioxygenase activity"/>
    <property type="evidence" value="ECO:0007669"/>
    <property type="project" value="UniProtKB-KW"/>
</dbReference>
<dbReference type="AlphaFoldDB" id="A0A1H7MXX4"/>
<dbReference type="SUPFAM" id="SSF54593">
    <property type="entry name" value="Glyoxalase/Bleomycin resistance protein/Dihydroxybiphenyl dioxygenase"/>
    <property type="match status" value="1"/>
</dbReference>
<evidence type="ECO:0000259" key="1">
    <source>
        <dbReference type="PROSITE" id="PS51819"/>
    </source>
</evidence>
<protein>
    <submittedName>
        <fullName evidence="2">Glyoxalase/Bleomycin resistance protein/Dioxygenase superfamily protein</fullName>
    </submittedName>
</protein>
<keyword evidence="3" id="KW-1185">Reference proteome</keyword>
<dbReference type="PANTHER" id="PTHR35908">
    <property type="entry name" value="HYPOTHETICAL FUSION PROTEIN"/>
    <property type="match status" value="1"/>
</dbReference>
<organism evidence="2 3">
    <name type="scientific">Rhodococcus maanshanensis</name>
    <dbReference type="NCBI Taxonomy" id="183556"/>
    <lineage>
        <taxon>Bacteria</taxon>
        <taxon>Bacillati</taxon>
        <taxon>Actinomycetota</taxon>
        <taxon>Actinomycetes</taxon>
        <taxon>Mycobacteriales</taxon>
        <taxon>Nocardiaceae</taxon>
        <taxon>Rhodococcus</taxon>
    </lineage>
</organism>
<dbReference type="InterPro" id="IPR037523">
    <property type="entry name" value="VOC_core"/>
</dbReference>
<proteinExistence type="predicted"/>
<name>A0A1H7MXX4_9NOCA</name>
<keyword evidence="2" id="KW-0223">Dioxygenase</keyword>
<dbReference type="PROSITE" id="PS51819">
    <property type="entry name" value="VOC"/>
    <property type="match status" value="1"/>
</dbReference>
<gene>
    <name evidence="2" type="ORF">SAMN05444583_106186</name>
</gene>
<feature type="domain" description="VOC" evidence="1">
    <location>
        <begin position="7"/>
        <end position="120"/>
    </location>
</feature>
<keyword evidence="2" id="KW-0560">Oxidoreductase</keyword>
<dbReference type="OrthoDB" id="1645442at2"/>
<dbReference type="Proteomes" id="UP000198677">
    <property type="component" value="Unassembled WGS sequence"/>
</dbReference>
<dbReference type="InterPro" id="IPR041581">
    <property type="entry name" value="Glyoxalase_6"/>
</dbReference>
<reference evidence="3" key="1">
    <citation type="submission" date="2016-10" db="EMBL/GenBank/DDBJ databases">
        <authorList>
            <person name="Varghese N."/>
            <person name="Submissions S."/>
        </authorList>
    </citation>
    <scope>NUCLEOTIDE SEQUENCE [LARGE SCALE GENOMIC DNA]</scope>
    <source>
        <strain evidence="3">DSM 44675</strain>
    </source>
</reference>
<dbReference type="Gene3D" id="3.10.180.10">
    <property type="entry name" value="2,3-Dihydroxybiphenyl 1,2-Dioxygenase, domain 1"/>
    <property type="match status" value="1"/>
</dbReference>